<keyword evidence="5" id="KW-0285">Flavoprotein</keyword>
<accession>A0A8J5M6R1</accession>
<sequence>MMERVGRKSGAVVLATHNVRSGQVAAMKAEELRIGKDDQKLQFAQLVGMVDGLSLGLKNAGFQVSKHLPFASHTLSP</sequence>
<dbReference type="GO" id="GO:0004657">
    <property type="term" value="F:proline dehydrogenase activity"/>
    <property type="evidence" value="ECO:0007669"/>
    <property type="project" value="UniProtKB-EC"/>
</dbReference>
<evidence type="ECO:0000313" key="7">
    <source>
        <dbReference type="EMBL" id="KAG6535620.1"/>
    </source>
</evidence>
<keyword evidence="8" id="KW-1185">Reference proteome</keyword>
<evidence type="ECO:0000256" key="2">
    <source>
        <dbReference type="ARBA" id="ARBA00012695"/>
    </source>
</evidence>
<comment type="similarity">
    <text evidence="1 5">Belongs to the proline oxidase family.</text>
</comment>
<keyword evidence="4 5" id="KW-0642">Proline metabolism</keyword>
<evidence type="ECO:0000256" key="5">
    <source>
        <dbReference type="RuleBase" id="RU364054"/>
    </source>
</evidence>
<dbReference type="GO" id="GO:0010133">
    <property type="term" value="P:L-proline catabolic process to L-glutamate"/>
    <property type="evidence" value="ECO:0007669"/>
    <property type="project" value="TreeGrafter"/>
</dbReference>
<evidence type="ECO:0000256" key="4">
    <source>
        <dbReference type="ARBA" id="ARBA00023062"/>
    </source>
</evidence>
<proteinExistence type="inferred from homology"/>
<dbReference type="AlphaFoldDB" id="A0A8J5M6R1"/>
<reference evidence="7 8" key="1">
    <citation type="submission" date="2020-08" db="EMBL/GenBank/DDBJ databases">
        <title>Plant Genome Project.</title>
        <authorList>
            <person name="Zhang R.-G."/>
        </authorList>
    </citation>
    <scope>NUCLEOTIDE SEQUENCE [LARGE SCALE GENOMIC DNA]</scope>
    <source>
        <tissue evidence="7">Rhizome</tissue>
    </source>
</reference>
<evidence type="ECO:0000313" key="8">
    <source>
        <dbReference type="Proteomes" id="UP000734854"/>
    </source>
</evidence>
<dbReference type="InterPro" id="IPR002872">
    <property type="entry name" value="Proline_DH_dom"/>
</dbReference>
<evidence type="ECO:0000256" key="1">
    <source>
        <dbReference type="ARBA" id="ARBA00005869"/>
    </source>
</evidence>
<comment type="catalytic activity">
    <reaction evidence="5">
        <text>L-proline + a quinone = (S)-1-pyrroline-5-carboxylate + a quinol + H(+)</text>
        <dbReference type="Rhea" id="RHEA:23784"/>
        <dbReference type="ChEBI" id="CHEBI:15378"/>
        <dbReference type="ChEBI" id="CHEBI:17388"/>
        <dbReference type="ChEBI" id="CHEBI:24646"/>
        <dbReference type="ChEBI" id="CHEBI:60039"/>
        <dbReference type="ChEBI" id="CHEBI:132124"/>
        <dbReference type="EC" id="1.5.5.2"/>
    </reaction>
</comment>
<dbReference type="GO" id="GO:0005739">
    <property type="term" value="C:mitochondrion"/>
    <property type="evidence" value="ECO:0007669"/>
    <property type="project" value="TreeGrafter"/>
</dbReference>
<evidence type="ECO:0000256" key="3">
    <source>
        <dbReference type="ARBA" id="ARBA00023002"/>
    </source>
</evidence>
<protein>
    <recommendedName>
        <fullName evidence="2 5">Proline dehydrogenase</fullName>
        <ecNumber evidence="2 5">1.5.5.2</ecNumber>
    </recommendedName>
</protein>
<gene>
    <name evidence="7" type="ORF">ZIOFF_000642</name>
</gene>
<dbReference type="PANTHER" id="PTHR13914:SF0">
    <property type="entry name" value="PROLINE DEHYDROGENASE 1, MITOCHONDRIAL"/>
    <property type="match status" value="1"/>
</dbReference>
<dbReference type="Pfam" id="PF01619">
    <property type="entry name" value="Pro_dh"/>
    <property type="match status" value="1"/>
</dbReference>
<dbReference type="InterPro" id="IPR015659">
    <property type="entry name" value="Proline_oxidase"/>
</dbReference>
<dbReference type="Proteomes" id="UP000734854">
    <property type="component" value="Unassembled WGS sequence"/>
</dbReference>
<dbReference type="InterPro" id="IPR029041">
    <property type="entry name" value="FAD-linked_oxidoreductase-like"/>
</dbReference>
<comment type="function">
    <text evidence="5">Converts proline to delta-1-pyrroline-5-carboxylate.</text>
</comment>
<dbReference type="EC" id="1.5.5.2" evidence="2 5"/>
<dbReference type="SUPFAM" id="SSF51730">
    <property type="entry name" value="FAD-linked oxidoreductase"/>
    <property type="match status" value="1"/>
</dbReference>
<dbReference type="PANTHER" id="PTHR13914">
    <property type="entry name" value="PROLINE OXIDASE"/>
    <property type="match status" value="1"/>
</dbReference>
<evidence type="ECO:0000259" key="6">
    <source>
        <dbReference type="Pfam" id="PF01619"/>
    </source>
</evidence>
<organism evidence="7 8">
    <name type="scientific">Zingiber officinale</name>
    <name type="common">Ginger</name>
    <name type="synonym">Amomum zingiber</name>
    <dbReference type="NCBI Taxonomy" id="94328"/>
    <lineage>
        <taxon>Eukaryota</taxon>
        <taxon>Viridiplantae</taxon>
        <taxon>Streptophyta</taxon>
        <taxon>Embryophyta</taxon>
        <taxon>Tracheophyta</taxon>
        <taxon>Spermatophyta</taxon>
        <taxon>Magnoliopsida</taxon>
        <taxon>Liliopsida</taxon>
        <taxon>Zingiberales</taxon>
        <taxon>Zingiberaceae</taxon>
        <taxon>Zingiber</taxon>
    </lineage>
</organism>
<dbReference type="EMBL" id="JACMSC010000001">
    <property type="protein sequence ID" value="KAG6535620.1"/>
    <property type="molecule type" value="Genomic_DNA"/>
</dbReference>
<feature type="domain" description="Proline dehydrogenase" evidence="6">
    <location>
        <begin position="8"/>
        <end position="73"/>
    </location>
</feature>
<comment type="caution">
    <text evidence="7">The sequence shown here is derived from an EMBL/GenBank/DDBJ whole genome shotgun (WGS) entry which is preliminary data.</text>
</comment>
<comment type="cofactor">
    <cofactor evidence="5">
        <name>FAD</name>
        <dbReference type="ChEBI" id="CHEBI:57692"/>
    </cofactor>
</comment>
<keyword evidence="5" id="KW-0274">FAD</keyword>
<dbReference type="GO" id="GO:0071949">
    <property type="term" value="F:FAD binding"/>
    <property type="evidence" value="ECO:0007669"/>
    <property type="project" value="TreeGrafter"/>
</dbReference>
<dbReference type="Gene3D" id="3.20.20.220">
    <property type="match status" value="1"/>
</dbReference>
<name>A0A8J5M6R1_ZINOF</name>
<keyword evidence="3 5" id="KW-0560">Oxidoreductase</keyword>